<comment type="caution">
    <text evidence="2">The sequence shown here is derived from an EMBL/GenBank/DDBJ whole genome shotgun (WGS) entry which is preliminary data.</text>
</comment>
<dbReference type="AlphaFoldDB" id="A0A5A7TRA1"/>
<dbReference type="Pfam" id="PF03732">
    <property type="entry name" value="Retrotrans_gag"/>
    <property type="match status" value="1"/>
</dbReference>
<reference evidence="2 3" key="1">
    <citation type="submission" date="2019-08" db="EMBL/GenBank/DDBJ databases">
        <title>Draft genome sequences of two oriental melons (Cucumis melo L. var makuwa).</title>
        <authorList>
            <person name="Kwon S.-Y."/>
        </authorList>
    </citation>
    <scope>NUCLEOTIDE SEQUENCE [LARGE SCALE GENOMIC DNA]</scope>
    <source>
        <strain evidence="3">cv. SW 3</strain>
        <tissue evidence="2">Leaf</tissue>
    </source>
</reference>
<organism evidence="2 3">
    <name type="scientific">Cucumis melo var. makuwa</name>
    <name type="common">Oriental melon</name>
    <dbReference type="NCBI Taxonomy" id="1194695"/>
    <lineage>
        <taxon>Eukaryota</taxon>
        <taxon>Viridiplantae</taxon>
        <taxon>Streptophyta</taxon>
        <taxon>Embryophyta</taxon>
        <taxon>Tracheophyta</taxon>
        <taxon>Spermatophyta</taxon>
        <taxon>Magnoliopsida</taxon>
        <taxon>eudicotyledons</taxon>
        <taxon>Gunneridae</taxon>
        <taxon>Pentapetalae</taxon>
        <taxon>rosids</taxon>
        <taxon>fabids</taxon>
        <taxon>Cucurbitales</taxon>
        <taxon>Cucurbitaceae</taxon>
        <taxon>Benincaseae</taxon>
        <taxon>Cucumis</taxon>
    </lineage>
</organism>
<dbReference type="Proteomes" id="UP000321393">
    <property type="component" value="Unassembled WGS sequence"/>
</dbReference>
<dbReference type="EMBL" id="SSTE01014401">
    <property type="protein sequence ID" value="KAA0045922.1"/>
    <property type="molecule type" value="Genomic_DNA"/>
</dbReference>
<proteinExistence type="predicted"/>
<feature type="domain" description="Retrotransposon gag" evidence="1">
    <location>
        <begin position="37"/>
        <end position="105"/>
    </location>
</feature>
<evidence type="ECO:0000313" key="3">
    <source>
        <dbReference type="Proteomes" id="UP000321393"/>
    </source>
</evidence>
<sequence length="365" mass="42579">MPVFVKNDPESWLFRAERYFQIHRLTESEKMKVSIISFDRATLDWYRSHEDRDLFVNWEDLKRRLIVQFRSGREGSILGRILTIKQETTMEEYRNSFDKLVAEMECWEPVGLAQMMKLAQKIKNREVIRSESDFQFSDDNKSEGTIPIRTITLREVAAETNCREGPSRQLSDVEFQVRCEKGLCFRCEEKFHACHRCEVKDQKELRLLELRVLIVQANGEELEVVEEDVYSEEPEETSHYGVILRSGTAVKGGRSGCHPWKQWLHTLGVTEVGWRELTLTFVQNEKKVVIRGDPSLTKTKVSLKHIMKTWTPSDQGFLIECRFLEGGMTFAELYGIDDVPTIQESILTAIAKFEDVYDWPQELPP</sequence>
<gene>
    <name evidence="2" type="ORF">E6C27_scaffold243G004610</name>
</gene>
<dbReference type="InterPro" id="IPR005162">
    <property type="entry name" value="Retrotrans_gag_dom"/>
</dbReference>
<accession>A0A5A7TRA1</accession>
<evidence type="ECO:0000313" key="2">
    <source>
        <dbReference type="EMBL" id="KAA0045922.1"/>
    </source>
</evidence>
<name>A0A5A7TRA1_CUCMM</name>
<evidence type="ECO:0000259" key="1">
    <source>
        <dbReference type="Pfam" id="PF03732"/>
    </source>
</evidence>
<protein>
    <submittedName>
        <fullName evidence="2">Transposon Tf2-1 polyprotein isoform X1</fullName>
    </submittedName>
</protein>